<name>A0A183HUV9_9BILA</name>
<dbReference type="GO" id="GO:0015347">
    <property type="term" value="F:sodium-independent organic anion transmembrane transporter activity"/>
    <property type="evidence" value="ECO:0007669"/>
    <property type="project" value="TreeGrafter"/>
</dbReference>
<protein>
    <submittedName>
        <fullName evidence="3">Kazal-like domain-containing protein</fullName>
    </submittedName>
</protein>
<dbReference type="AlphaFoldDB" id="A0A183HUV9"/>
<dbReference type="STRING" id="387005.A0A183HUV9"/>
<reference evidence="1 2" key="2">
    <citation type="submission" date="2018-11" db="EMBL/GenBank/DDBJ databases">
        <authorList>
            <consortium name="Pathogen Informatics"/>
        </authorList>
    </citation>
    <scope>NUCLEOTIDE SEQUENCE [LARGE SCALE GENOMIC DNA]</scope>
</reference>
<gene>
    <name evidence="1" type="ORF">OFLC_LOCUS11271</name>
</gene>
<accession>A0A183HUV9</accession>
<dbReference type="PROSITE" id="PS51257">
    <property type="entry name" value="PROKAR_LIPOPROTEIN"/>
    <property type="match status" value="1"/>
</dbReference>
<dbReference type="GO" id="GO:0043252">
    <property type="term" value="P:sodium-independent organic anion transport"/>
    <property type="evidence" value="ECO:0007669"/>
    <property type="project" value="TreeGrafter"/>
</dbReference>
<organism evidence="3">
    <name type="scientific">Onchocerca flexuosa</name>
    <dbReference type="NCBI Taxonomy" id="387005"/>
    <lineage>
        <taxon>Eukaryota</taxon>
        <taxon>Metazoa</taxon>
        <taxon>Ecdysozoa</taxon>
        <taxon>Nematoda</taxon>
        <taxon>Chromadorea</taxon>
        <taxon>Rhabditida</taxon>
        <taxon>Spirurina</taxon>
        <taxon>Spiruromorpha</taxon>
        <taxon>Filarioidea</taxon>
        <taxon>Onchocercidae</taxon>
        <taxon>Onchocerca</taxon>
    </lineage>
</organism>
<dbReference type="Proteomes" id="UP000267606">
    <property type="component" value="Unassembled WGS sequence"/>
</dbReference>
<proteinExistence type="predicted"/>
<dbReference type="WBParaSite" id="OFLC_0001127101-mRNA-1">
    <property type="protein sequence ID" value="OFLC_0001127101-mRNA-1"/>
    <property type="gene ID" value="OFLC_0001127101"/>
</dbReference>
<evidence type="ECO:0000313" key="2">
    <source>
        <dbReference type="Proteomes" id="UP000267606"/>
    </source>
</evidence>
<dbReference type="PANTHER" id="PTHR11388">
    <property type="entry name" value="ORGANIC ANION TRANSPORTER"/>
    <property type="match status" value="1"/>
</dbReference>
<keyword evidence="2" id="KW-1185">Reference proteome</keyword>
<evidence type="ECO:0000313" key="1">
    <source>
        <dbReference type="EMBL" id="VDO75232.1"/>
    </source>
</evidence>
<dbReference type="PANTHER" id="PTHR11388:SF76">
    <property type="entry name" value="SOLUTE CARRIER ORGANIC ANION TRANSPORTER FAMILY MEMBER"/>
    <property type="match status" value="1"/>
</dbReference>
<dbReference type="EMBL" id="UZAJ01016076">
    <property type="protein sequence ID" value="VDO75232.1"/>
    <property type="molecule type" value="Genomic_DNA"/>
</dbReference>
<dbReference type="GO" id="GO:0016323">
    <property type="term" value="C:basolateral plasma membrane"/>
    <property type="evidence" value="ECO:0007669"/>
    <property type="project" value="TreeGrafter"/>
</dbReference>
<dbReference type="Pfam" id="PF03137">
    <property type="entry name" value="OATP"/>
    <property type="match status" value="1"/>
</dbReference>
<evidence type="ECO:0000313" key="3">
    <source>
        <dbReference type="WBParaSite" id="OFLC_0001127101-mRNA-1"/>
    </source>
</evidence>
<reference evidence="3" key="1">
    <citation type="submission" date="2016-06" db="UniProtKB">
        <authorList>
            <consortium name="WormBaseParasite"/>
        </authorList>
    </citation>
    <scope>IDENTIFICATION</scope>
</reference>
<sequence length="112" mass="12342">MRKFKLQGRKAAAFILVCSLIAALFAFQNAMIGCKSVLSLISNKARLTNQNYTTACNTDCNCIGMPLYPVCNRQGQAFYSPCHAGCLLDQSFSNPSSSKVNFLKVCQNYKIN</sequence>
<dbReference type="InterPro" id="IPR004156">
    <property type="entry name" value="OATP"/>
</dbReference>